<feature type="region of interest" description="Disordered" evidence="3">
    <location>
        <begin position="14"/>
        <end position="59"/>
    </location>
</feature>
<sequence length="1126" mass="119515">MSATFFPENFAAVSDDFAPPTLQAGPEADCREGGAESGRSKKASGGSGSGGGGTGLGRLFRTLGSKKERCKTSPRHLASRLRPAAIGATSACRQPDASAAQLQWAAPPEVSPPSSGLQQPGLDEELLTDDRCLQLMLAVREGHMTGDQALNRIRQRGTLRFRNNRNREELLNDLARSLVWNQGGPKKAQANSVFYTDGLAPTTGGCLGPCRGPMGLSAPAQPIYYEPPDAVGLVATGSPLRTAVMMPAPGSSSSSSSSSVLVSDRCCGTSTTSSTIPRPNAIVSPFRAPKPVSDPGPATTAPVYGTTTEVCDGNCGNIMCSVRASSDGSPPSSEPSTLLPPGHTTVLTSSSKASSPPGASDLVNDDDDGCCRGDVNAGGDVKRDCKNDGSPTGDGGGAQRTVPDVAHDSELKRAALAAAAAAGGAGDKPASDDVRATTFGAAVGSASSVVAAGSVTGGAPSVESSSANVRVVTMLGKLRGRTPTRNSYSASEEGQSQSSDYEDQEEAEKQMGEAQKTPDQQLRNSLVGRVRHLHKDVKKKISRFRNSRSSVDGTMEDKDLPDEVLQPGSSVESIPSGSVGSRSSIQAHTPTSSNRSSSSIGEEECNPQCFGPFVGRARALVDCVPSPYDKDGLAFKKGDIIDILSKNTTGTWVGVANKKVGHFKFINVEEIPTETKPRKRRFPSVPKLEQRPESLEELLGMFSLQNYVNVFMLHGYQDLDTFKEITKEDLESLGINNEDHQMQILRAAEALLEHDGEILGEYLEAPVSPELPPVKEGDADLTLDSVINDLDSAPSAFQNNQKAFAATGDGDSSLNNGSNLLRFPMNIPVPEPDSPPAFATRCDDSKERAFNGTNTPPLPSSIVSAAVERFELRRASAECIRNHIPKSLQNVFRKLSGNGGDDDGRSASFDEEALAESPAKTSYGSSFARKVKASAFLRRDSHDPRKASDRKASLHNAEETAAAAALSLHMCIEHKLAAEGIDLCQEPYTDKTGFCGIPPALVQRYSEELQRDIAETAEALDQIRITELDRIGKQGVPNDFLADSCHGSSVDADYSGGLRPWLVSLGLPMYEPLFLEARLCDLARIAQLQEQDLRALGISNVRHVRHLAAAIGALQMEQSRYGLELR</sequence>
<dbReference type="Pfam" id="PF07653">
    <property type="entry name" value="SH3_2"/>
    <property type="match status" value="1"/>
</dbReference>
<protein>
    <submittedName>
        <fullName evidence="6">SAM domain (Sterile alpha motif) domain containing protein</fullName>
    </submittedName>
</protein>
<dbReference type="PROSITE" id="PS50002">
    <property type="entry name" value="SH3"/>
    <property type="match status" value="1"/>
</dbReference>
<accession>A0A131YGV8</accession>
<feature type="region of interest" description="Disordered" evidence="3">
    <location>
        <begin position="269"/>
        <end position="298"/>
    </location>
</feature>
<feature type="region of interest" description="Disordered" evidence="3">
    <location>
        <begin position="324"/>
        <end position="402"/>
    </location>
</feature>
<dbReference type="PANTHER" id="PTHR12301:SF11">
    <property type="entry name" value="PH DOMAIN-CONTAINING PROTEIN"/>
    <property type="match status" value="1"/>
</dbReference>
<dbReference type="SMART" id="SM00326">
    <property type="entry name" value="SH3"/>
    <property type="match status" value="1"/>
</dbReference>
<dbReference type="InterPro" id="IPR036028">
    <property type="entry name" value="SH3-like_dom_sf"/>
</dbReference>
<feature type="compositionally biased region" description="Basic residues" evidence="3">
    <location>
        <begin position="529"/>
        <end position="546"/>
    </location>
</feature>
<evidence type="ECO:0000256" key="2">
    <source>
        <dbReference type="PROSITE-ProRule" id="PRU00192"/>
    </source>
</evidence>
<dbReference type="InterPro" id="IPR051725">
    <property type="entry name" value="SAM-SH3_domain_protein"/>
</dbReference>
<reference evidence="6" key="1">
    <citation type="journal article" date="2016" name="Ticks Tick Borne Dis.">
        <title>De novo assembly and annotation of the salivary gland transcriptome of Rhipicephalus appendiculatus male and female ticks during blood feeding.</title>
        <authorList>
            <person name="de Castro M.H."/>
            <person name="de Klerk D."/>
            <person name="Pienaar R."/>
            <person name="Latif A.A."/>
            <person name="Rees D.J."/>
            <person name="Mans B.J."/>
        </authorList>
    </citation>
    <scope>NUCLEOTIDE SEQUENCE</scope>
    <source>
        <tissue evidence="6">Salivary glands</tissue>
    </source>
</reference>
<feature type="compositionally biased region" description="Low complexity" evidence="3">
    <location>
        <begin position="349"/>
        <end position="360"/>
    </location>
</feature>
<dbReference type="SUPFAM" id="SSF50044">
    <property type="entry name" value="SH3-domain"/>
    <property type="match status" value="1"/>
</dbReference>
<proteinExistence type="predicted"/>
<organism evidence="6">
    <name type="scientific">Rhipicephalus appendiculatus</name>
    <name type="common">Brown ear tick</name>
    <dbReference type="NCBI Taxonomy" id="34631"/>
    <lineage>
        <taxon>Eukaryota</taxon>
        <taxon>Metazoa</taxon>
        <taxon>Ecdysozoa</taxon>
        <taxon>Arthropoda</taxon>
        <taxon>Chelicerata</taxon>
        <taxon>Arachnida</taxon>
        <taxon>Acari</taxon>
        <taxon>Parasitiformes</taxon>
        <taxon>Ixodida</taxon>
        <taxon>Ixodoidea</taxon>
        <taxon>Ixodidae</taxon>
        <taxon>Rhipicephalinae</taxon>
        <taxon>Rhipicephalus</taxon>
        <taxon>Rhipicephalus</taxon>
    </lineage>
</organism>
<dbReference type="PANTHER" id="PTHR12301">
    <property type="entry name" value="SAM-DOMAIN, SH3 AND NUCLEAR LOCALIZATION SIGNALS PROTEIN RELATED"/>
    <property type="match status" value="1"/>
</dbReference>
<dbReference type="InterPro" id="IPR001660">
    <property type="entry name" value="SAM"/>
</dbReference>
<dbReference type="InterPro" id="IPR058666">
    <property type="entry name" value="SASH1/NUB1_homeodomain"/>
</dbReference>
<feature type="region of interest" description="Disordered" evidence="3">
    <location>
        <begin position="98"/>
        <end position="121"/>
    </location>
</feature>
<feature type="region of interest" description="Disordered" evidence="3">
    <location>
        <begin position="477"/>
        <end position="602"/>
    </location>
</feature>
<feature type="compositionally biased region" description="Polar residues" evidence="3">
    <location>
        <begin position="483"/>
        <end position="499"/>
    </location>
</feature>
<dbReference type="SUPFAM" id="SSF47769">
    <property type="entry name" value="SAM/Pointed domain"/>
    <property type="match status" value="2"/>
</dbReference>
<dbReference type="PROSITE" id="PS50105">
    <property type="entry name" value="SAM_DOMAIN"/>
    <property type="match status" value="2"/>
</dbReference>
<feature type="compositionally biased region" description="Low complexity" evidence="3">
    <location>
        <begin position="324"/>
        <end position="341"/>
    </location>
</feature>
<dbReference type="Gene3D" id="1.10.150.50">
    <property type="entry name" value="Transcription Factor, Ets-1"/>
    <property type="match status" value="2"/>
</dbReference>
<dbReference type="InterPro" id="IPR013761">
    <property type="entry name" value="SAM/pointed_sf"/>
</dbReference>
<feature type="domain" description="SAM" evidence="5">
    <location>
        <begin position="1061"/>
        <end position="1117"/>
    </location>
</feature>
<feature type="compositionally biased region" description="Low complexity" evidence="3">
    <location>
        <begin position="573"/>
        <end position="585"/>
    </location>
</feature>
<feature type="region of interest" description="Disordered" evidence="3">
    <location>
        <begin position="895"/>
        <end position="915"/>
    </location>
</feature>
<feature type="domain" description="SH3" evidence="4">
    <location>
        <begin position="612"/>
        <end position="673"/>
    </location>
</feature>
<dbReference type="Pfam" id="PF26285">
    <property type="entry name" value="SASH1_Homeodomain"/>
    <property type="match status" value="1"/>
</dbReference>
<dbReference type="InterPro" id="IPR001452">
    <property type="entry name" value="SH3_domain"/>
</dbReference>
<dbReference type="SMART" id="SM00454">
    <property type="entry name" value="SAM"/>
    <property type="match status" value="2"/>
</dbReference>
<name>A0A131YGV8_RHIAP</name>
<dbReference type="AlphaFoldDB" id="A0A131YGV8"/>
<feature type="compositionally biased region" description="Gly residues" evidence="3">
    <location>
        <begin position="45"/>
        <end position="56"/>
    </location>
</feature>
<dbReference type="EMBL" id="GEDV01010390">
    <property type="protein sequence ID" value="JAP78167.1"/>
    <property type="molecule type" value="Transcribed_RNA"/>
</dbReference>
<evidence type="ECO:0000256" key="3">
    <source>
        <dbReference type="SAM" id="MobiDB-lite"/>
    </source>
</evidence>
<evidence type="ECO:0000256" key="1">
    <source>
        <dbReference type="ARBA" id="ARBA00022443"/>
    </source>
</evidence>
<keyword evidence="1 2" id="KW-0728">SH3 domain</keyword>
<dbReference type="Gene3D" id="2.30.30.40">
    <property type="entry name" value="SH3 Domains"/>
    <property type="match status" value="1"/>
</dbReference>
<evidence type="ECO:0000259" key="5">
    <source>
        <dbReference type="PROSITE" id="PS50105"/>
    </source>
</evidence>
<evidence type="ECO:0000259" key="4">
    <source>
        <dbReference type="PROSITE" id="PS50002"/>
    </source>
</evidence>
<evidence type="ECO:0000313" key="6">
    <source>
        <dbReference type="EMBL" id="JAP78167.1"/>
    </source>
</evidence>
<dbReference type="Pfam" id="PF00536">
    <property type="entry name" value="SAM_1"/>
    <property type="match status" value="2"/>
</dbReference>
<feature type="domain" description="SAM" evidence="5">
    <location>
        <begin position="690"/>
        <end position="754"/>
    </location>
</feature>